<dbReference type="PANTHER" id="PTHR40633">
    <property type="entry name" value="MATRIX PROTEIN, PUTATIVE (AFU_ORTHOLOGUE AFUA_8G05410)-RELATED"/>
    <property type="match status" value="1"/>
</dbReference>
<evidence type="ECO:0000313" key="5">
    <source>
        <dbReference type="EMBL" id="KAG2208281.1"/>
    </source>
</evidence>
<evidence type="ECO:0000256" key="3">
    <source>
        <dbReference type="SAM" id="SignalP"/>
    </source>
</evidence>
<protein>
    <recommendedName>
        <fullName evidence="4">Yeast cell wall synthesis Kre9/Knh1-like N-terminal domain-containing protein</fullName>
    </recommendedName>
</protein>
<dbReference type="AlphaFoldDB" id="A0A8H7V302"/>
<dbReference type="InterPro" id="IPR018466">
    <property type="entry name" value="Kre9/Knh1-like_N"/>
</dbReference>
<keyword evidence="1 3" id="KW-0732">Signal</keyword>
<feature type="chain" id="PRO_5034078378" description="Yeast cell wall synthesis Kre9/Knh1-like N-terminal domain-containing protein" evidence="3">
    <location>
        <begin position="19"/>
        <end position="222"/>
    </location>
</feature>
<comment type="caution">
    <text evidence="5">The sequence shown here is derived from an EMBL/GenBank/DDBJ whole genome shotgun (WGS) entry which is preliminary data.</text>
</comment>
<keyword evidence="6" id="KW-1185">Reference proteome</keyword>
<name>A0A8H7V302_9FUNG</name>
<dbReference type="Proteomes" id="UP000603453">
    <property type="component" value="Unassembled WGS sequence"/>
</dbReference>
<sequence>MKFIFAAIYAVVAVAVSGQEYTGPVFITSPLTGTVYNAGKPAVINWINPVSDVITKIVLAQGISTNIQPLITIAENVDSKLGTYSWDVPTDILPGDNYAFVLGVSPNVSYTGQFTIKNGNAPVSSGAASSGAAASGAAASGAASSGAASGAAVTPAAPSVAAPSAAASSSAPSKAAPSGASQSAHGSSSATPAASSSTSAGSSNKVAFGAVAVAGAAVMALI</sequence>
<evidence type="ECO:0000313" key="6">
    <source>
        <dbReference type="Proteomes" id="UP000603453"/>
    </source>
</evidence>
<evidence type="ECO:0000259" key="4">
    <source>
        <dbReference type="Pfam" id="PF10342"/>
    </source>
</evidence>
<gene>
    <name evidence="5" type="ORF">INT47_006137</name>
</gene>
<accession>A0A8H7V302</accession>
<feature type="region of interest" description="Disordered" evidence="2">
    <location>
        <begin position="171"/>
        <end position="202"/>
    </location>
</feature>
<dbReference type="OrthoDB" id="2260257at2759"/>
<evidence type="ECO:0000256" key="2">
    <source>
        <dbReference type="SAM" id="MobiDB-lite"/>
    </source>
</evidence>
<organism evidence="5 6">
    <name type="scientific">Mucor saturninus</name>
    <dbReference type="NCBI Taxonomy" id="64648"/>
    <lineage>
        <taxon>Eukaryota</taxon>
        <taxon>Fungi</taxon>
        <taxon>Fungi incertae sedis</taxon>
        <taxon>Mucoromycota</taxon>
        <taxon>Mucoromycotina</taxon>
        <taxon>Mucoromycetes</taxon>
        <taxon>Mucorales</taxon>
        <taxon>Mucorineae</taxon>
        <taxon>Mucoraceae</taxon>
        <taxon>Mucor</taxon>
    </lineage>
</organism>
<dbReference type="InterPro" id="IPR052982">
    <property type="entry name" value="SRP1/TIP1-like"/>
</dbReference>
<dbReference type="Pfam" id="PF10342">
    <property type="entry name" value="Kre9_KNH"/>
    <property type="match status" value="1"/>
</dbReference>
<feature type="signal peptide" evidence="3">
    <location>
        <begin position="1"/>
        <end position="18"/>
    </location>
</feature>
<dbReference type="PANTHER" id="PTHR40633:SF1">
    <property type="entry name" value="GPI ANCHORED SERINE-THREONINE RICH PROTEIN (AFU_ORTHOLOGUE AFUA_1G03630)"/>
    <property type="match status" value="1"/>
</dbReference>
<dbReference type="EMBL" id="JAEPRD010000020">
    <property type="protein sequence ID" value="KAG2208281.1"/>
    <property type="molecule type" value="Genomic_DNA"/>
</dbReference>
<reference evidence="5" key="1">
    <citation type="submission" date="2020-12" db="EMBL/GenBank/DDBJ databases">
        <title>Metabolic potential, ecology and presence of endohyphal bacteria is reflected in genomic diversity of Mucoromycotina.</title>
        <authorList>
            <person name="Muszewska A."/>
            <person name="Okrasinska A."/>
            <person name="Steczkiewicz K."/>
            <person name="Drgas O."/>
            <person name="Orlowska M."/>
            <person name="Perlinska-Lenart U."/>
            <person name="Aleksandrzak-Piekarczyk T."/>
            <person name="Szatraj K."/>
            <person name="Zielenkiewicz U."/>
            <person name="Pilsyk S."/>
            <person name="Malc E."/>
            <person name="Mieczkowski P."/>
            <person name="Kruszewska J.S."/>
            <person name="Biernat P."/>
            <person name="Pawlowska J."/>
        </authorList>
    </citation>
    <scope>NUCLEOTIDE SEQUENCE</scope>
    <source>
        <strain evidence="5">WA0000017839</strain>
    </source>
</reference>
<evidence type="ECO:0000256" key="1">
    <source>
        <dbReference type="ARBA" id="ARBA00022729"/>
    </source>
</evidence>
<proteinExistence type="predicted"/>
<feature type="domain" description="Yeast cell wall synthesis Kre9/Knh1-like N-terminal" evidence="4">
    <location>
        <begin position="29"/>
        <end position="116"/>
    </location>
</feature>